<evidence type="ECO:0000313" key="3">
    <source>
        <dbReference type="Proteomes" id="UP001499984"/>
    </source>
</evidence>
<comment type="caution">
    <text evidence="2">The sequence shown here is derived from an EMBL/GenBank/DDBJ whole genome shotgun (WGS) entry which is preliminary data.</text>
</comment>
<accession>A0ABP7W6U0</accession>
<evidence type="ECO:0000313" key="2">
    <source>
        <dbReference type="EMBL" id="GAA4082549.1"/>
    </source>
</evidence>
<reference evidence="3" key="1">
    <citation type="journal article" date="2019" name="Int. J. Syst. Evol. Microbiol.">
        <title>The Global Catalogue of Microorganisms (GCM) 10K type strain sequencing project: providing services to taxonomists for standard genome sequencing and annotation.</title>
        <authorList>
            <consortium name="The Broad Institute Genomics Platform"/>
            <consortium name="The Broad Institute Genome Sequencing Center for Infectious Disease"/>
            <person name="Wu L."/>
            <person name="Ma J."/>
        </authorList>
    </citation>
    <scope>NUCLEOTIDE SEQUENCE [LARGE SCALE GENOMIC DNA]</scope>
    <source>
        <strain evidence="3">JCM 16925</strain>
    </source>
</reference>
<proteinExistence type="predicted"/>
<sequence>MARGYPAKHAGSPSLARGASVQKGVWVAEPPQRAAQPRRNDEGEPGSRLLRSWLAIVIVRRQGLEPRTR</sequence>
<gene>
    <name evidence="2" type="ORF">GCM10022233_74790</name>
</gene>
<dbReference type="Proteomes" id="UP001499984">
    <property type="component" value="Unassembled WGS sequence"/>
</dbReference>
<name>A0ABP7W6U0_9ACTN</name>
<protein>
    <recommendedName>
        <fullName evidence="4">Transposase</fullName>
    </recommendedName>
</protein>
<feature type="region of interest" description="Disordered" evidence="1">
    <location>
        <begin position="1"/>
        <end position="46"/>
    </location>
</feature>
<dbReference type="EMBL" id="BAAAZY010000025">
    <property type="protein sequence ID" value="GAA4082549.1"/>
    <property type="molecule type" value="Genomic_DNA"/>
</dbReference>
<evidence type="ECO:0008006" key="4">
    <source>
        <dbReference type="Google" id="ProtNLM"/>
    </source>
</evidence>
<keyword evidence="3" id="KW-1185">Reference proteome</keyword>
<evidence type="ECO:0000256" key="1">
    <source>
        <dbReference type="SAM" id="MobiDB-lite"/>
    </source>
</evidence>
<organism evidence="2 3">
    <name type="scientific">Streptomyces shaanxiensis</name>
    <dbReference type="NCBI Taxonomy" id="653357"/>
    <lineage>
        <taxon>Bacteria</taxon>
        <taxon>Bacillati</taxon>
        <taxon>Actinomycetota</taxon>
        <taxon>Actinomycetes</taxon>
        <taxon>Kitasatosporales</taxon>
        <taxon>Streptomycetaceae</taxon>
        <taxon>Streptomyces</taxon>
    </lineage>
</organism>